<evidence type="ECO:0000313" key="9">
    <source>
        <dbReference type="Proteomes" id="UP001499951"/>
    </source>
</evidence>
<comment type="subcellular location">
    <subcellularLocation>
        <location evidence="1">Membrane</location>
        <topology evidence="1">Single-pass membrane protein</topology>
    </subcellularLocation>
</comment>
<reference evidence="8 9" key="1">
    <citation type="journal article" date="2019" name="Int. J. Syst. Evol. Microbiol.">
        <title>The Global Catalogue of Microorganisms (GCM) 10K type strain sequencing project: providing services to taxonomists for standard genome sequencing and annotation.</title>
        <authorList>
            <consortium name="The Broad Institute Genomics Platform"/>
            <consortium name="The Broad Institute Genome Sequencing Center for Infectious Disease"/>
            <person name="Wu L."/>
            <person name="Ma J."/>
        </authorList>
    </citation>
    <scope>NUCLEOTIDE SEQUENCE [LARGE SCALE GENOMIC DNA]</scope>
    <source>
        <strain evidence="8 9">JCM 15089</strain>
    </source>
</reference>
<evidence type="ECO:0000256" key="6">
    <source>
        <dbReference type="PIRNR" id="PIRNR005651"/>
    </source>
</evidence>
<comment type="caution">
    <text evidence="8">The sequence shown here is derived from an EMBL/GenBank/DDBJ whole genome shotgun (WGS) entry which is preliminary data.</text>
</comment>
<dbReference type="InterPro" id="IPR001107">
    <property type="entry name" value="Band_7"/>
</dbReference>
<name>A0ABN1EFY2_9PROT</name>
<dbReference type="RefSeq" id="WP_166933392.1">
    <property type="nucleotide sequence ID" value="NZ_BAAADD010000003.1"/>
</dbReference>
<keyword evidence="5" id="KW-0472">Membrane</keyword>
<keyword evidence="4" id="KW-1133">Transmembrane helix</keyword>
<keyword evidence="8" id="KW-0645">Protease</keyword>
<dbReference type="InterPro" id="IPR010200">
    <property type="entry name" value="HflC"/>
</dbReference>
<evidence type="ECO:0000256" key="2">
    <source>
        <dbReference type="ARBA" id="ARBA00007862"/>
    </source>
</evidence>
<keyword evidence="8" id="KW-0378">Hydrolase</keyword>
<protein>
    <recommendedName>
        <fullName evidence="6">Protein HflC</fullName>
    </recommendedName>
</protein>
<dbReference type="PANTHER" id="PTHR42911">
    <property type="entry name" value="MODULATOR OF FTSH PROTEASE HFLC"/>
    <property type="match status" value="1"/>
</dbReference>
<dbReference type="Proteomes" id="UP001499951">
    <property type="component" value="Unassembled WGS sequence"/>
</dbReference>
<dbReference type="InterPro" id="IPR001972">
    <property type="entry name" value="Stomatin_HflK_fam"/>
</dbReference>
<comment type="similarity">
    <text evidence="2 6">Belongs to the band 7/mec-2 family. HflC subfamily.</text>
</comment>
<dbReference type="Pfam" id="PF01145">
    <property type="entry name" value="Band_7"/>
    <property type="match status" value="1"/>
</dbReference>
<evidence type="ECO:0000313" key="8">
    <source>
        <dbReference type="EMBL" id="GAA0565820.1"/>
    </source>
</evidence>
<dbReference type="SUPFAM" id="SSF117892">
    <property type="entry name" value="Band 7/SPFH domain"/>
    <property type="match status" value="1"/>
</dbReference>
<keyword evidence="9" id="KW-1185">Reference proteome</keyword>
<gene>
    <name evidence="8" type="ORF">GCM10008942_12740</name>
</gene>
<dbReference type="GO" id="GO:0006508">
    <property type="term" value="P:proteolysis"/>
    <property type="evidence" value="ECO:0007669"/>
    <property type="project" value="UniProtKB-KW"/>
</dbReference>
<dbReference type="PIRSF" id="PIRSF005651">
    <property type="entry name" value="HflC"/>
    <property type="match status" value="1"/>
</dbReference>
<dbReference type="InterPro" id="IPR036013">
    <property type="entry name" value="Band_7/SPFH_dom_sf"/>
</dbReference>
<dbReference type="PANTHER" id="PTHR42911:SF1">
    <property type="entry name" value="MODULATOR OF FTSH PROTEASE HFLC"/>
    <property type="match status" value="1"/>
</dbReference>
<evidence type="ECO:0000259" key="7">
    <source>
        <dbReference type="SMART" id="SM00244"/>
    </source>
</evidence>
<evidence type="ECO:0000256" key="3">
    <source>
        <dbReference type="ARBA" id="ARBA00022692"/>
    </source>
</evidence>
<keyword evidence="3" id="KW-0812">Transmembrane</keyword>
<dbReference type="Gene3D" id="3.30.479.30">
    <property type="entry name" value="Band 7 domain"/>
    <property type="match status" value="1"/>
</dbReference>
<sequence length="288" mass="31781">MNRVLGLSLAIVVLLLTGLMVSCVYTVSQTQQVALVEFGAPIGVVTEPGLHFKSPLQKALFFDRRLLDLETQNEDIFTQDHKHVAVDVFVRWRIVSPLLFSAQPDFNIAADNLKSILSSNLRSVLGTQSLTALLSERRSALMAQIRDRMNADARQFGVQIVDVRIRRASLPAEASEVIYQRMKKERERQASTYRAEGDAEAQEIRASADRDATVIKAGALAEAARIKGEGDAVKTAKTAAAAKLDPGFYAFWRSMLAYQDTLGSNTTVVLSPKSEFLKYMDDGASKKK</sequence>
<evidence type="ECO:0000256" key="1">
    <source>
        <dbReference type="ARBA" id="ARBA00004167"/>
    </source>
</evidence>
<comment type="function">
    <text evidence="6">HflC and HflK could regulate a protease.</text>
</comment>
<dbReference type="PROSITE" id="PS51257">
    <property type="entry name" value="PROKAR_LIPOPROTEIN"/>
    <property type="match status" value="1"/>
</dbReference>
<dbReference type="GO" id="GO:0008233">
    <property type="term" value="F:peptidase activity"/>
    <property type="evidence" value="ECO:0007669"/>
    <property type="project" value="UniProtKB-KW"/>
</dbReference>
<dbReference type="CDD" id="cd03405">
    <property type="entry name" value="SPFH_HflC"/>
    <property type="match status" value="1"/>
</dbReference>
<proteinExistence type="inferred from homology"/>
<feature type="domain" description="Band 7" evidence="7">
    <location>
        <begin position="22"/>
        <end position="182"/>
    </location>
</feature>
<evidence type="ECO:0000256" key="4">
    <source>
        <dbReference type="ARBA" id="ARBA00022989"/>
    </source>
</evidence>
<dbReference type="SMART" id="SM00244">
    <property type="entry name" value="PHB"/>
    <property type="match status" value="1"/>
</dbReference>
<dbReference type="PRINTS" id="PR00721">
    <property type="entry name" value="STOMATIN"/>
</dbReference>
<organism evidence="8 9">
    <name type="scientific">Rhizomicrobium electricum</name>
    <dbReference type="NCBI Taxonomy" id="480070"/>
    <lineage>
        <taxon>Bacteria</taxon>
        <taxon>Pseudomonadati</taxon>
        <taxon>Pseudomonadota</taxon>
        <taxon>Alphaproteobacteria</taxon>
        <taxon>Micropepsales</taxon>
        <taxon>Micropepsaceae</taxon>
        <taxon>Rhizomicrobium</taxon>
    </lineage>
</organism>
<dbReference type="EMBL" id="BAAADD010000003">
    <property type="protein sequence ID" value="GAA0565820.1"/>
    <property type="molecule type" value="Genomic_DNA"/>
</dbReference>
<evidence type="ECO:0000256" key="5">
    <source>
        <dbReference type="ARBA" id="ARBA00023136"/>
    </source>
</evidence>
<accession>A0ABN1EFY2</accession>